<proteinExistence type="predicted"/>
<accession>A0ABT1X075</accession>
<organism evidence="1 2">
    <name type="scientific">Roseomonas populi</name>
    <dbReference type="NCBI Taxonomy" id="3121582"/>
    <lineage>
        <taxon>Bacteria</taxon>
        <taxon>Pseudomonadati</taxon>
        <taxon>Pseudomonadota</taxon>
        <taxon>Alphaproteobacteria</taxon>
        <taxon>Acetobacterales</taxon>
        <taxon>Roseomonadaceae</taxon>
        <taxon>Roseomonas</taxon>
    </lineage>
</organism>
<protein>
    <submittedName>
        <fullName evidence="1">Uncharacterized protein</fullName>
    </submittedName>
</protein>
<evidence type="ECO:0000313" key="1">
    <source>
        <dbReference type="EMBL" id="MCR0981501.1"/>
    </source>
</evidence>
<sequence>MIDLELPTGQAQLARVIESLAVTARSTGRDTAGGLLEALRDALAQQERAPRCAQSH</sequence>
<evidence type="ECO:0000313" key="2">
    <source>
        <dbReference type="Proteomes" id="UP001524642"/>
    </source>
</evidence>
<dbReference type="EMBL" id="JANJOU010000003">
    <property type="protein sequence ID" value="MCR0981501.1"/>
    <property type="molecule type" value="Genomic_DNA"/>
</dbReference>
<keyword evidence="2" id="KW-1185">Reference proteome</keyword>
<dbReference type="RefSeq" id="WP_257715177.1">
    <property type="nucleotide sequence ID" value="NZ_JANJOU010000003.1"/>
</dbReference>
<name>A0ABT1X075_9PROT</name>
<reference evidence="1 2" key="1">
    <citation type="submission" date="2022-06" db="EMBL/GenBank/DDBJ databases">
        <title>Roseomonas CN29.</title>
        <authorList>
            <person name="Cheng Y."/>
            <person name="He X."/>
        </authorList>
    </citation>
    <scope>NUCLEOTIDE SEQUENCE [LARGE SCALE GENOMIC DNA]</scope>
    <source>
        <strain evidence="1 2">CN29</strain>
    </source>
</reference>
<comment type="caution">
    <text evidence="1">The sequence shown here is derived from an EMBL/GenBank/DDBJ whole genome shotgun (WGS) entry which is preliminary data.</text>
</comment>
<gene>
    <name evidence="1" type="ORF">NRP21_05515</name>
</gene>
<dbReference type="Proteomes" id="UP001524642">
    <property type="component" value="Unassembled WGS sequence"/>
</dbReference>